<dbReference type="GO" id="GO:0006508">
    <property type="term" value="P:proteolysis"/>
    <property type="evidence" value="ECO:0007669"/>
    <property type="project" value="UniProtKB-KW"/>
</dbReference>
<keyword evidence="3" id="KW-0064">Aspartyl protease</keyword>
<dbReference type="InterPro" id="IPR001995">
    <property type="entry name" value="Peptidase_A2_cat"/>
</dbReference>
<reference evidence="6" key="2">
    <citation type="submission" date="2022-06" db="UniProtKB">
        <authorList>
            <consortium name="EnsemblMetazoa"/>
        </authorList>
    </citation>
    <scope>IDENTIFICATION</scope>
    <source>
        <strain evidence="6">DF5081</strain>
    </source>
</reference>
<evidence type="ECO:0000256" key="1">
    <source>
        <dbReference type="ARBA" id="ARBA00009136"/>
    </source>
</evidence>
<dbReference type="AlphaFoldDB" id="A0A8R1HWM7"/>
<dbReference type="SUPFAM" id="SSF50630">
    <property type="entry name" value="Acid proteases"/>
    <property type="match status" value="1"/>
</dbReference>
<dbReference type="PROSITE" id="PS00141">
    <property type="entry name" value="ASP_PROTEASE"/>
    <property type="match status" value="1"/>
</dbReference>
<evidence type="ECO:0000256" key="4">
    <source>
        <dbReference type="ARBA" id="ARBA00022801"/>
    </source>
</evidence>
<dbReference type="Gene3D" id="2.40.70.10">
    <property type="entry name" value="Acid Proteases"/>
    <property type="match status" value="1"/>
</dbReference>
<dbReference type="PROSITE" id="PS50175">
    <property type="entry name" value="ASP_PROT_RETROV"/>
    <property type="match status" value="1"/>
</dbReference>
<keyword evidence="4" id="KW-0378">Hydrolase</keyword>
<dbReference type="Proteomes" id="UP000005237">
    <property type="component" value="Unassembled WGS sequence"/>
</dbReference>
<evidence type="ECO:0000259" key="5">
    <source>
        <dbReference type="PROSITE" id="PS50175"/>
    </source>
</evidence>
<name>A0A8R1HWM7_CAEJA</name>
<protein>
    <submittedName>
        <fullName evidence="6">Peptidase A2 domain-containing protein</fullName>
    </submittedName>
</protein>
<keyword evidence="2" id="KW-0645">Protease</keyword>
<dbReference type="InterPro" id="IPR021109">
    <property type="entry name" value="Peptidase_aspartic_dom_sf"/>
</dbReference>
<evidence type="ECO:0000313" key="6">
    <source>
        <dbReference type="EnsemblMetazoa" id="CJA09373.1"/>
    </source>
</evidence>
<comment type="similarity">
    <text evidence="1">Belongs to the DDI1 family.</text>
</comment>
<evidence type="ECO:0000256" key="2">
    <source>
        <dbReference type="ARBA" id="ARBA00022670"/>
    </source>
</evidence>
<dbReference type="InterPro" id="IPR019103">
    <property type="entry name" value="Peptidase_aspartic_DDI1-type"/>
</dbReference>
<organism evidence="6 7">
    <name type="scientific">Caenorhabditis japonica</name>
    <dbReference type="NCBI Taxonomy" id="281687"/>
    <lineage>
        <taxon>Eukaryota</taxon>
        <taxon>Metazoa</taxon>
        <taxon>Ecdysozoa</taxon>
        <taxon>Nematoda</taxon>
        <taxon>Chromadorea</taxon>
        <taxon>Rhabditida</taxon>
        <taxon>Rhabditina</taxon>
        <taxon>Rhabditomorpha</taxon>
        <taxon>Rhabditoidea</taxon>
        <taxon>Rhabditidae</taxon>
        <taxon>Peloderinae</taxon>
        <taxon>Caenorhabditis</taxon>
    </lineage>
</organism>
<dbReference type="GO" id="GO:0004190">
    <property type="term" value="F:aspartic-type endopeptidase activity"/>
    <property type="evidence" value="ECO:0007669"/>
    <property type="project" value="UniProtKB-KW"/>
</dbReference>
<reference evidence="7" key="1">
    <citation type="submission" date="2010-08" db="EMBL/GenBank/DDBJ databases">
        <authorList>
            <consortium name="Caenorhabditis japonica Sequencing Consortium"/>
            <person name="Wilson R.K."/>
        </authorList>
    </citation>
    <scope>NUCLEOTIDE SEQUENCE [LARGE SCALE GENOMIC DNA]</scope>
    <source>
        <strain evidence="7">DF5081</strain>
    </source>
</reference>
<dbReference type="InterPro" id="IPR001969">
    <property type="entry name" value="Aspartic_peptidase_AS"/>
</dbReference>
<evidence type="ECO:0000313" key="7">
    <source>
        <dbReference type="Proteomes" id="UP000005237"/>
    </source>
</evidence>
<dbReference type="EnsemblMetazoa" id="CJA09373.1">
    <property type="protein sequence ID" value="CJA09373.1"/>
    <property type="gene ID" value="WBGene00128577"/>
</dbReference>
<evidence type="ECO:0000256" key="3">
    <source>
        <dbReference type="ARBA" id="ARBA00022750"/>
    </source>
</evidence>
<keyword evidence="7" id="KW-1185">Reference proteome</keyword>
<accession>A0A8R1HWM7</accession>
<dbReference type="PANTHER" id="PTHR12917">
    <property type="entry name" value="ASPARTYL PROTEASE DDI-RELATED"/>
    <property type="match status" value="1"/>
</dbReference>
<proteinExistence type="inferred from homology"/>
<dbReference type="Pfam" id="PF09668">
    <property type="entry name" value="Asp_protease"/>
    <property type="match status" value="1"/>
</dbReference>
<dbReference type="PANTHER" id="PTHR12917:SF1">
    <property type="entry name" value="AT13091P"/>
    <property type="match status" value="1"/>
</dbReference>
<sequence length="125" mass="13770">MIHVEVKINKQQVTCLVDTGAQLSIISKNAAERCGILNLLDTRFKVDAAGVGGVRNALGKILQVEFEFPGYLMPVVLTVFECGLVNDAEVIIGVDVLTAYNANIDFKNQCVLFNDEVRVKMVKRE</sequence>
<feature type="domain" description="Peptidase A2" evidence="5">
    <location>
        <begin position="13"/>
        <end position="53"/>
    </location>
</feature>